<accession>A0ABD3Q9J2</accession>
<feature type="transmembrane region" description="Helical" evidence="2">
    <location>
        <begin position="174"/>
        <end position="194"/>
    </location>
</feature>
<proteinExistence type="predicted"/>
<protein>
    <submittedName>
        <fullName evidence="3">Uncharacterized protein</fullName>
    </submittedName>
</protein>
<feature type="transmembrane region" description="Helical" evidence="2">
    <location>
        <begin position="79"/>
        <end position="97"/>
    </location>
</feature>
<dbReference type="Proteomes" id="UP001530400">
    <property type="component" value="Unassembled WGS sequence"/>
</dbReference>
<feature type="transmembrane region" description="Helical" evidence="2">
    <location>
        <begin position="117"/>
        <end position="136"/>
    </location>
</feature>
<name>A0ABD3Q9J2_9STRA</name>
<dbReference type="AlphaFoldDB" id="A0ABD3Q9J2"/>
<keyword evidence="4" id="KW-1185">Reference proteome</keyword>
<evidence type="ECO:0000313" key="3">
    <source>
        <dbReference type="EMBL" id="KAL3797034.1"/>
    </source>
</evidence>
<evidence type="ECO:0000256" key="1">
    <source>
        <dbReference type="SAM" id="MobiDB-lite"/>
    </source>
</evidence>
<keyword evidence="2" id="KW-1133">Transmembrane helix</keyword>
<evidence type="ECO:0000313" key="4">
    <source>
        <dbReference type="Proteomes" id="UP001530400"/>
    </source>
</evidence>
<feature type="transmembrane region" description="Helical" evidence="2">
    <location>
        <begin position="53"/>
        <end position="73"/>
    </location>
</feature>
<feature type="compositionally biased region" description="Acidic residues" evidence="1">
    <location>
        <begin position="1"/>
        <end position="20"/>
    </location>
</feature>
<keyword evidence="2" id="KW-0472">Membrane</keyword>
<feature type="transmembrane region" description="Helical" evidence="2">
    <location>
        <begin position="229"/>
        <end position="252"/>
    </location>
</feature>
<comment type="caution">
    <text evidence="3">The sequence shown here is derived from an EMBL/GenBank/DDBJ whole genome shotgun (WGS) entry which is preliminary data.</text>
</comment>
<feature type="transmembrane region" description="Helical" evidence="2">
    <location>
        <begin position="291"/>
        <end position="309"/>
    </location>
</feature>
<reference evidence="3 4" key="1">
    <citation type="submission" date="2024-10" db="EMBL/GenBank/DDBJ databases">
        <title>Updated reference genomes for cyclostephanoid diatoms.</title>
        <authorList>
            <person name="Roberts W.R."/>
            <person name="Alverson A.J."/>
        </authorList>
    </citation>
    <scope>NUCLEOTIDE SEQUENCE [LARGE SCALE GENOMIC DNA]</scope>
    <source>
        <strain evidence="3 4">AJA010-31</strain>
    </source>
</reference>
<gene>
    <name evidence="3" type="ORF">ACHAWO_006670</name>
</gene>
<feature type="transmembrane region" description="Helical" evidence="2">
    <location>
        <begin position="142"/>
        <end position="162"/>
    </location>
</feature>
<organism evidence="3 4">
    <name type="scientific">Cyclotella atomus</name>
    <dbReference type="NCBI Taxonomy" id="382360"/>
    <lineage>
        <taxon>Eukaryota</taxon>
        <taxon>Sar</taxon>
        <taxon>Stramenopiles</taxon>
        <taxon>Ochrophyta</taxon>
        <taxon>Bacillariophyta</taxon>
        <taxon>Coscinodiscophyceae</taxon>
        <taxon>Thalassiosirophycidae</taxon>
        <taxon>Stephanodiscales</taxon>
        <taxon>Stephanodiscaceae</taxon>
        <taxon>Cyclotella</taxon>
    </lineage>
</organism>
<feature type="region of interest" description="Disordered" evidence="1">
    <location>
        <begin position="1"/>
        <end position="35"/>
    </location>
</feature>
<sequence>MTDEENVETQDVDLSDEDDAKVDTPPASGGTGGLTTTSEVVASTKAWFNEAKGFAYVELCSLVLMFSCIGEFQKYSDGLLIYAIIVAVFSLAACLGIQTGEYMQPGFLDKNEKMVSLGLLLWWAVGAWVITFRGPFTVTSNGYFAAWGGLIFTFKWALNMDTAQFTGLPYDRKLLLLLAICGMLEVFSCIKPLVEKTYVGQSAWGMTAGALTFCICGFLFKGYVTVKFIILKVTAALLFTMWATVAGCKWLYSPISLENIMTRFSIYSCCSHYQKVLTFGGPFNFTGNGYFASWGGFFLSAMFGLELLAKEDQAI</sequence>
<keyword evidence="2" id="KW-0812">Transmembrane</keyword>
<dbReference type="EMBL" id="JALLPJ020000268">
    <property type="protein sequence ID" value="KAL3797034.1"/>
    <property type="molecule type" value="Genomic_DNA"/>
</dbReference>
<feature type="transmembrane region" description="Helical" evidence="2">
    <location>
        <begin position="200"/>
        <end position="220"/>
    </location>
</feature>
<evidence type="ECO:0000256" key="2">
    <source>
        <dbReference type="SAM" id="Phobius"/>
    </source>
</evidence>